<dbReference type="EMBL" id="JBHUEK010000009">
    <property type="protein sequence ID" value="MFD1778375.1"/>
    <property type="molecule type" value="Genomic_DNA"/>
</dbReference>
<dbReference type="Gene3D" id="3.90.180.10">
    <property type="entry name" value="Medium-chain alcohol dehydrogenases, catalytic domain"/>
    <property type="match status" value="1"/>
</dbReference>
<dbReference type="SUPFAM" id="SSF51735">
    <property type="entry name" value="NAD(P)-binding Rossmann-fold domains"/>
    <property type="match status" value="1"/>
</dbReference>
<dbReference type="Proteomes" id="UP001597227">
    <property type="component" value="Unassembled WGS sequence"/>
</dbReference>
<dbReference type="SUPFAM" id="SSF50129">
    <property type="entry name" value="GroES-like"/>
    <property type="match status" value="1"/>
</dbReference>
<evidence type="ECO:0000313" key="2">
    <source>
        <dbReference type="EMBL" id="MFD1778375.1"/>
    </source>
</evidence>
<dbReference type="Pfam" id="PF00107">
    <property type="entry name" value="ADH_zinc_N"/>
    <property type="match status" value="1"/>
</dbReference>
<dbReference type="SMART" id="SM00829">
    <property type="entry name" value="PKS_ER"/>
    <property type="match status" value="1"/>
</dbReference>
<dbReference type="Gene3D" id="3.40.50.720">
    <property type="entry name" value="NAD(P)-binding Rossmann-like Domain"/>
    <property type="match status" value="1"/>
</dbReference>
<dbReference type="InterPro" id="IPR013149">
    <property type="entry name" value="ADH-like_C"/>
</dbReference>
<protein>
    <submittedName>
        <fullName evidence="2">Zinc-binding dehydrogenase</fullName>
    </submittedName>
</protein>
<sequence length="331" mass="35696">MKAFVHYKVPGMDGTSYSDIDEIEPKQGEVKVKLKSAGLNHRDLFVLHRHKETDPPLVIGSDGAGIVEAVGPGVESVQVGDEVILNPSLGWKEKSDAPPEGHEILGLPDHGTFAEKITLSADNVGPKPAHLSWDEAGVLSLAAMTAYRALFTRANVKPTDTVLLPGIGSGAVTFLLLFAKAIGARVIVTSRSEAKLKQALELGADVAIDSNGNWNEALNGEKVDIVVETVGAATFHKSLGQLRKGGKMVTFGASAGDSVDFNLREFFYGQYTLLGSTMASTEEFNEMLQFVNQHKIKPVIDKVYPIEETKKAMQRIDEAEQFGKIAIKIAE</sequence>
<evidence type="ECO:0000313" key="3">
    <source>
        <dbReference type="Proteomes" id="UP001597227"/>
    </source>
</evidence>
<comment type="caution">
    <text evidence="2">The sequence shown here is derived from an EMBL/GenBank/DDBJ whole genome shotgun (WGS) entry which is preliminary data.</text>
</comment>
<proteinExistence type="predicted"/>
<dbReference type="Pfam" id="PF08240">
    <property type="entry name" value="ADH_N"/>
    <property type="match status" value="1"/>
</dbReference>
<dbReference type="InterPro" id="IPR036291">
    <property type="entry name" value="NAD(P)-bd_dom_sf"/>
</dbReference>
<dbReference type="PANTHER" id="PTHR45033:SF3">
    <property type="entry name" value="DEHYDROGENASE, PUTATIVE (AFU_ORTHOLOGUE AFUA_2G13270)-RELATED"/>
    <property type="match status" value="1"/>
</dbReference>
<evidence type="ECO:0000259" key="1">
    <source>
        <dbReference type="SMART" id="SM00829"/>
    </source>
</evidence>
<reference evidence="3" key="1">
    <citation type="journal article" date="2019" name="Int. J. Syst. Evol. Microbiol.">
        <title>The Global Catalogue of Microorganisms (GCM) 10K type strain sequencing project: providing services to taxonomists for standard genome sequencing and annotation.</title>
        <authorList>
            <consortium name="The Broad Institute Genomics Platform"/>
            <consortium name="The Broad Institute Genome Sequencing Center for Infectious Disease"/>
            <person name="Wu L."/>
            <person name="Ma J."/>
        </authorList>
    </citation>
    <scope>NUCLEOTIDE SEQUENCE [LARGE SCALE GENOMIC DNA]</scope>
    <source>
        <strain evidence="3">CCUG 15531</strain>
    </source>
</reference>
<dbReference type="RefSeq" id="WP_388036441.1">
    <property type="nucleotide sequence ID" value="NZ_JBHUEK010000009.1"/>
</dbReference>
<accession>A0ABW4MN13</accession>
<feature type="domain" description="Enoyl reductase (ER)" evidence="1">
    <location>
        <begin position="11"/>
        <end position="327"/>
    </location>
</feature>
<gene>
    <name evidence="2" type="ORF">ACFSFW_06820</name>
</gene>
<name>A0ABW4MN13_9BACI</name>
<dbReference type="PANTHER" id="PTHR45033">
    <property type="match status" value="1"/>
</dbReference>
<dbReference type="InterPro" id="IPR011032">
    <property type="entry name" value="GroES-like_sf"/>
</dbReference>
<dbReference type="InterPro" id="IPR013154">
    <property type="entry name" value="ADH-like_N"/>
</dbReference>
<keyword evidence="3" id="KW-1185">Reference proteome</keyword>
<dbReference type="InterPro" id="IPR020843">
    <property type="entry name" value="ER"/>
</dbReference>
<organism evidence="2 3">
    <name type="scientific">Fredinandcohnia salidurans</name>
    <dbReference type="NCBI Taxonomy" id="2595041"/>
    <lineage>
        <taxon>Bacteria</taxon>
        <taxon>Bacillati</taxon>
        <taxon>Bacillota</taxon>
        <taxon>Bacilli</taxon>
        <taxon>Bacillales</taxon>
        <taxon>Bacillaceae</taxon>
        <taxon>Fredinandcohnia</taxon>
    </lineage>
</organism>
<dbReference type="InterPro" id="IPR052711">
    <property type="entry name" value="Zinc_ADH-like"/>
</dbReference>